<dbReference type="Proteomes" id="UP000593564">
    <property type="component" value="Unassembled WGS sequence"/>
</dbReference>
<reference evidence="2" key="1">
    <citation type="journal article" date="2020" name="Nat. Commun.">
        <title>Genome assembly of wild tea tree DASZ reveals pedigree and selection history of tea varieties.</title>
        <authorList>
            <person name="Zhang W."/>
            <person name="Zhang Y."/>
            <person name="Qiu H."/>
            <person name="Guo Y."/>
            <person name="Wan H."/>
            <person name="Zhang X."/>
            <person name="Scossa F."/>
            <person name="Alseekh S."/>
            <person name="Zhang Q."/>
            <person name="Wang P."/>
            <person name="Xu L."/>
            <person name="Schmidt M.H."/>
            <person name="Jia X."/>
            <person name="Li D."/>
            <person name="Zhu A."/>
            <person name="Guo F."/>
            <person name="Chen W."/>
            <person name="Ni D."/>
            <person name="Usadel B."/>
            <person name="Fernie A.R."/>
            <person name="Wen W."/>
        </authorList>
    </citation>
    <scope>NUCLEOTIDE SEQUENCE [LARGE SCALE GENOMIC DNA]</scope>
    <source>
        <strain evidence="2">cv. G240</strain>
    </source>
</reference>
<evidence type="ECO:0000313" key="2">
    <source>
        <dbReference type="Proteomes" id="UP000593564"/>
    </source>
</evidence>
<protein>
    <submittedName>
        <fullName evidence="1">Uncharacterized protein</fullName>
    </submittedName>
</protein>
<evidence type="ECO:0000313" key="1">
    <source>
        <dbReference type="EMBL" id="KAF5949351.1"/>
    </source>
</evidence>
<organism evidence="1 2">
    <name type="scientific">Camellia sinensis</name>
    <name type="common">Tea plant</name>
    <name type="synonym">Thea sinensis</name>
    <dbReference type="NCBI Taxonomy" id="4442"/>
    <lineage>
        <taxon>Eukaryota</taxon>
        <taxon>Viridiplantae</taxon>
        <taxon>Streptophyta</taxon>
        <taxon>Embryophyta</taxon>
        <taxon>Tracheophyta</taxon>
        <taxon>Spermatophyta</taxon>
        <taxon>Magnoliopsida</taxon>
        <taxon>eudicotyledons</taxon>
        <taxon>Gunneridae</taxon>
        <taxon>Pentapetalae</taxon>
        <taxon>asterids</taxon>
        <taxon>Ericales</taxon>
        <taxon>Theaceae</taxon>
        <taxon>Camellia</taxon>
    </lineage>
</organism>
<dbReference type="AlphaFoldDB" id="A0A7J7HAS1"/>
<reference evidence="1 2" key="2">
    <citation type="submission" date="2020-07" db="EMBL/GenBank/DDBJ databases">
        <title>Genome assembly of wild tea tree DASZ reveals pedigree and selection history of tea varieties.</title>
        <authorList>
            <person name="Zhang W."/>
        </authorList>
    </citation>
    <scope>NUCLEOTIDE SEQUENCE [LARGE SCALE GENOMIC DNA]</scope>
    <source>
        <strain evidence="2">cv. G240</strain>
        <tissue evidence="1">Leaf</tissue>
    </source>
</reference>
<proteinExistence type="predicted"/>
<comment type="caution">
    <text evidence="1">The sequence shown here is derived from an EMBL/GenBank/DDBJ whole genome shotgun (WGS) entry which is preliminary data.</text>
</comment>
<keyword evidence="2" id="KW-1185">Reference proteome</keyword>
<dbReference type="EMBL" id="JACBKZ010000005">
    <property type="protein sequence ID" value="KAF5949351.1"/>
    <property type="molecule type" value="Genomic_DNA"/>
</dbReference>
<sequence length="49" mass="5851">MYIFICRLVFLSSDDYRGNIGVRGSDCFLYSILIQRRLFFIPYSFALFI</sequence>
<accession>A0A7J7HAS1</accession>
<name>A0A7J7HAS1_CAMSI</name>
<gene>
    <name evidence="1" type="ORF">HYC85_011344</name>
</gene>